<sequence length="71" mass="7625">MTDHLATPSTARQWLKAFYSALAAAIGYIIAELIMQHDTSFILLGALAILAVLTPIIYAINRRSGGAPSPR</sequence>
<evidence type="ECO:0000313" key="3">
    <source>
        <dbReference type="Proteomes" id="UP001261125"/>
    </source>
</evidence>
<dbReference type="Proteomes" id="UP001261125">
    <property type="component" value="Unassembled WGS sequence"/>
</dbReference>
<feature type="transmembrane region" description="Helical" evidence="1">
    <location>
        <begin position="17"/>
        <end position="35"/>
    </location>
</feature>
<feature type="transmembrane region" description="Helical" evidence="1">
    <location>
        <begin position="41"/>
        <end position="61"/>
    </location>
</feature>
<gene>
    <name evidence="2" type="ORF">RWH44_02435</name>
</gene>
<evidence type="ECO:0000313" key="2">
    <source>
        <dbReference type="EMBL" id="MDU0344552.1"/>
    </source>
</evidence>
<protein>
    <recommendedName>
        <fullName evidence="4">PH domain-containing protein</fullName>
    </recommendedName>
</protein>
<keyword evidence="3" id="KW-1185">Reference proteome</keyword>
<keyword evidence="1" id="KW-1133">Transmembrane helix</keyword>
<name>A0ABU3SID7_9MICO</name>
<comment type="caution">
    <text evidence="2">The sequence shown here is derived from an EMBL/GenBank/DDBJ whole genome shotgun (WGS) entry which is preliminary data.</text>
</comment>
<reference evidence="2 3" key="1">
    <citation type="submission" date="2023-09" db="EMBL/GenBank/DDBJ databases">
        <title>Microbacterium fusihabitans sp. nov., Microbacterium phycihabitans sp. nov., and Microbacterium cervinum sp. nov., isolated from dried seaweeds of beach.</title>
        <authorList>
            <person name="Lee S.D."/>
        </authorList>
    </citation>
    <scope>NUCLEOTIDE SEQUENCE [LARGE SCALE GENOMIC DNA]</scope>
    <source>
        <strain evidence="2 3">KSW2-29</strain>
    </source>
</reference>
<dbReference type="EMBL" id="JAWDIT010000001">
    <property type="protein sequence ID" value="MDU0344552.1"/>
    <property type="molecule type" value="Genomic_DNA"/>
</dbReference>
<evidence type="ECO:0000256" key="1">
    <source>
        <dbReference type="SAM" id="Phobius"/>
    </source>
</evidence>
<keyword evidence="1" id="KW-0812">Transmembrane</keyword>
<accession>A0ABU3SID7</accession>
<organism evidence="2 3">
    <name type="scientific">Microbacterium phycohabitans</name>
    <dbReference type="NCBI Taxonomy" id="3075993"/>
    <lineage>
        <taxon>Bacteria</taxon>
        <taxon>Bacillati</taxon>
        <taxon>Actinomycetota</taxon>
        <taxon>Actinomycetes</taxon>
        <taxon>Micrococcales</taxon>
        <taxon>Microbacteriaceae</taxon>
        <taxon>Microbacterium</taxon>
    </lineage>
</organism>
<evidence type="ECO:0008006" key="4">
    <source>
        <dbReference type="Google" id="ProtNLM"/>
    </source>
</evidence>
<keyword evidence="1" id="KW-0472">Membrane</keyword>
<proteinExistence type="predicted"/>
<dbReference type="RefSeq" id="WP_316003337.1">
    <property type="nucleotide sequence ID" value="NZ_JAWDIT010000001.1"/>
</dbReference>